<dbReference type="Proteomes" id="UP000759537">
    <property type="component" value="Unassembled WGS sequence"/>
</dbReference>
<dbReference type="Pfam" id="PF04031">
    <property type="entry name" value="Las1"/>
    <property type="match status" value="1"/>
</dbReference>
<gene>
    <name evidence="1" type="ORF">DFH94DRAFT_434585</name>
</gene>
<dbReference type="OrthoDB" id="10263222at2759"/>
<name>A0A9P5TA23_9AGAM</name>
<dbReference type="GO" id="GO:0004519">
    <property type="term" value="F:endonuclease activity"/>
    <property type="evidence" value="ECO:0007669"/>
    <property type="project" value="InterPro"/>
</dbReference>
<dbReference type="GO" id="GO:0030687">
    <property type="term" value="C:preribosome, large subunit precursor"/>
    <property type="evidence" value="ECO:0007669"/>
    <property type="project" value="TreeGrafter"/>
</dbReference>
<dbReference type="GO" id="GO:0000460">
    <property type="term" value="P:maturation of 5.8S rRNA"/>
    <property type="evidence" value="ECO:0007669"/>
    <property type="project" value="TreeGrafter"/>
</dbReference>
<sequence length="541" mass="58904">MQLPRRVPWATLVELDQLCQYIYAQDAHSTRNLAIERLSAWRFMTPLPHALESLLSILVAIRQDSASDFGLSSSLSLRQSYATALIRLVNGLVDPLQSGTYARSILSIAAQIGLPAWLVELRHAATHEDLPSLELLRDGAKESLTWLLHNYFLPTLNPALASPSRAPGRGPSTMVRPVEPLLRQYKSLLKTVARDASLRARHAGDISGVLREVERWLAEARVAAVQLHVGEFASGLSLYRGRQAGEVPVVTAAVDNGDGDEEVEGEPEPREAWALDRLCDALLVKGALVPISRKKRISAKESAQHPPSSLLAIWTPLLGSVTANHAHFPAVLTSHIIAHLLSGDDNPTDDEPNPDDNTTTAAAAAAEKASYDVCLATWAAWLIEWRRSADEPDTDVTARRQDAFFQLAQAIVVTAPKHETPPPRSSPSSQTGARALLTALCDSDRRLAGISDAILGARLDVSEEDDKPVWCETDLGVMEARVRAARSLSTAPRSDLHLAPDFSSDEPDFLSQNINLPDGWRLLSEQGGWRPCPIGVFTGSE</sequence>
<evidence type="ECO:0000313" key="1">
    <source>
        <dbReference type="EMBL" id="KAF8480909.1"/>
    </source>
</evidence>
<dbReference type="InterPro" id="IPR007174">
    <property type="entry name" value="Las1"/>
</dbReference>
<dbReference type="PANTHER" id="PTHR15002:SF0">
    <property type="entry name" value="RIBOSOMAL BIOGENESIS PROTEIN LAS1L"/>
    <property type="match status" value="1"/>
</dbReference>
<organism evidence="1 2">
    <name type="scientific">Russula ochroleuca</name>
    <dbReference type="NCBI Taxonomy" id="152965"/>
    <lineage>
        <taxon>Eukaryota</taxon>
        <taxon>Fungi</taxon>
        <taxon>Dikarya</taxon>
        <taxon>Basidiomycota</taxon>
        <taxon>Agaricomycotina</taxon>
        <taxon>Agaricomycetes</taxon>
        <taxon>Russulales</taxon>
        <taxon>Russulaceae</taxon>
        <taxon>Russula</taxon>
    </lineage>
</organism>
<dbReference type="AlphaFoldDB" id="A0A9P5TA23"/>
<dbReference type="PANTHER" id="PTHR15002">
    <property type="entry name" value="RIBOSOMAL BIOGENESIS PROTEIN LAS1L"/>
    <property type="match status" value="1"/>
</dbReference>
<dbReference type="GO" id="GO:0000470">
    <property type="term" value="P:maturation of LSU-rRNA"/>
    <property type="evidence" value="ECO:0007669"/>
    <property type="project" value="TreeGrafter"/>
</dbReference>
<accession>A0A9P5TA23</accession>
<evidence type="ECO:0000313" key="2">
    <source>
        <dbReference type="Proteomes" id="UP000759537"/>
    </source>
</evidence>
<protein>
    <submittedName>
        <fullName evidence="1">Las1-domain-containing protein</fullName>
    </submittedName>
</protein>
<keyword evidence="2" id="KW-1185">Reference proteome</keyword>
<dbReference type="EMBL" id="WHVB01000007">
    <property type="protein sequence ID" value="KAF8480909.1"/>
    <property type="molecule type" value="Genomic_DNA"/>
</dbReference>
<dbReference type="GO" id="GO:0090730">
    <property type="term" value="C:Las1 complex"/>
    <property type="evidence" value="ECO:0007669"/>
    <property type="project" value="InterPro"/>
</dbReference>
<proteinExistence type="predicted"/>
<comment type="caution">
    <text evidence="1">The sequence shown here is derived from an EMBL/GenBank/DDBJ whole genome shotgun (WGS) entry which is preliminary data.</text>
</comment>
<reference evidence="1" key="2">
    <citation type="journal article" date="2020" name="Nat. Commun.">
        <title>Large-scale genome sequencing of mycorrhizal fungi provides insights into the early evolution of symbiotic traits.</title>
        <authorList>
            <person name="Miyauchi S."/>
            <person name="Kiss E."/>
            <person name="Kuo A."/>
            <person name="Drula E."/>
            <person name="Kohler A."/>
            <person name="Sanchez-Garcia M."/>
            <person name="Morin E."/>
            <person name="Andreopoulos B."/>
            <person name="Barry K.W."/>
            <person name="Bonito G."/>
            <person name="Buee M."/>
            <person name="Carver A."/>
            <person name="Chen C."/>
            <person name="Cichocki N."/>
            <person name="Clum A."/>
            <person name="Culley D."/>
            <person name="Crous P.W."/>
            <person name="Fauchery L."/>
            <person name="Girlanda M."/>
            <person name="Hayes R.D."/>
            <person name="Keri Z."/>
            <person name="LaButti K."/>
            <person name="Lipzen A."/>
            <person name="Lombard V."/>
            <person name="Magnuson J."/>
            <person name="Maillard F."/>
            <person name="Murat C."/>
            <person name="Nolan M."/>
            <person name="Ohm R.A."/>
            <person name="Pangilinan J."/>
            <person name="Pereira M.F."/>
            <person name="Perotto S."/>
            <person name="Peter M."/>
            <person name="Pfister S."/>
            <person name="Riley R."/>
            <person name="Sitrit Y."/>
            <person name="Stielow J.B."/>
            <person name="Szollosi G."/>
            <person name="Zifcakova L."/>
            <person name="Stursova M."/>
            <person name="Spatafora J.W."/>
            <person name="Tedersoo L."/>
            <person name="Vaario L.M."/>
            <person name="Yamada A."/>
            <person name="Yan M."/>
            <person name="Wang P."/>
            <person name="Xu J."/>
            <person name="Bruns T."/>
            <person name="Baldrian P."/>
            <person name="Vilgalys R."/>
            <person name="Dunand C."/>
            <person name="Henrissat B."/>
            <person name="Grigoriev I.V."/>
            <person name="Hibbett D."/>
            <person name="Nagy L.G."/>
            <person name="Martin F.M."/>
        </authorList>
    </citation>
    <scope>NUCLEOTIDE SEQUENCE</scope>
    <source>
        <strain evidence="1">Prilba</strain>
    </source>
</reference>
<reference evidence="1" key="1">
    <citation type="submission" date="2019-10" db="EMBL/GenBank/DDBJ databases">
        <authorList>
            <consortium name="DOE Joint Genome Institute"/>
            <person name="Kuo A."/>
            <person name="Miyauchi S."/>
            <person name="Kiss E."/>
            <person name="Drula E."/>
            <person name="Kohler A."/>
            <person name="Sanchez-Garcia M."/>
            <person name="Andreopoulos B."/>
            <person name="Barry K.W."/>
            <person name="Bonito G."/>
            <person name="Buee M."/>
            <person name="Carver A."/>
            <person name="Chen C."/>
            <person name="Cichocki N."/>
            <person name="Clum A."/>
            <person name="Culley D."/>
            <person name="Crous P.W."/>
            <person name="Fauchery L."/>
            <person name="Girlanda M."/>
            <person name="Hayes R."/>
            <person name="Keri Z."/>
            <person name="LaButti K."/>
            <person name="Lipzen A."/>
            <person name="Lombard V."/>
            <person name="Magnuson J."/>
            <person name="Maillard F."/>
            <person name="Morin E."/>
            <person name="Murat C."/>
            <person name="Nolan M."/>
            <person name="Ohm R."/>
            <person name="Pangilinan J."/>
            <person name="Pereira M."/>
            <person name="Perotto S."/>
            <person name="Peter M."/>
            <person name="Riley R."/>
            <person name="Sitrit Y."/>
            <person name="Stielow B."/>
            <person name="Szollosi G."/>
            <person name="Zifcakova L."/>
            <person name="Stursova M."/>
            <person name="Spatafora J.W."/>
            <person name="Tedersoo L."/>
            <person name="Vaario L.-M."/>
            <person name="Yamada A."/>
            <person name="Yan M."/>
            <person name="Wang P."/>
            <person name="Xu J."/>
            <person name="Bruns T."/>
            <person name="Baldrian P."/>
            <person name="Vilgalys R."/>
            <person name="Henrissat B."/>
            <person name="Grigoriev I.V."/>
            <person name="Hibbett D."/>
            <person name="Nagy L.G."/>
            <person name="Martin F.M."/>
        </authorList>
    </citation>
    <scope>NUCLEOTIDE SEQUENCE</scope>
    <source>
        <strain evidence="1">Prilba</strain>
    </source>
</reference>